<accession>A0AAX4JAH4</accession>
<keyword evidence="2" id="KW-0472">Membrane</keyword>
<dbReference type="EMBL" id="CP142728">
    <property type="protein sequence ID" value="WUR02933.1"/>
    <property type="molecule type" value="Genomic_DNA"/>
</dbReference>
<organism evidence="4 5">
    <name type="scientific">Vairimorpha necatrix</name>
    <dbReference type="NCBI Taxonomy" id="6039"/>
    <lineage>
        <taxon>Eukaryota</taxon>
        <taxon>Fungi</taxon>
        <taxon>Fungi incertae sedis</taxon>
        <taxon>Microsporidia</taxon>
        <taxon>Nosematidae</taxon>
        <taxon>Vairimorpha</taxon>
    </lineage>
</organism>
<feature type="signal peptide" evidence="3">
    <location>
        <begin position="1"/>
        <end position="16"/>
    </location>
</feature>
<feature type="transmembrane region" description="Helical" evidence="2">
    <location>
        <begin position="270"/>
        <end position="286"/>
    </location>
</feature>
<keyword evidence="5" id="KW-1185">Reference proteome</keyword>
<sequence length="291" mass="34817">MIMLGFLFISFSKALTKLFFINKSFDQYSVYIAVTNPTREEVKRMYFFVDDDEFKQCLLSDDFEKMNFDLNHVPFYPLSREQIYDVLAKQSKMNHSIGKMFNNAYPMLTWMEDFVLFETTVKIDSQKKYYIKSINHLQAGSFDVLWSQSDSFEISENYLDMKINLDKFISTTVFEIYFYYHYLVSLHQKAFYYYTTNTLAPKEIDDSIFNYLEEEIEPADNNKTFKPKNYNVKISYPNRTEDKKSIRSPINDEKEPEKKDEKDFEKSNKVLLITIAILVLLLCYLIRNKFF</sequence>
<evidence type="ECO:0000256" key="2">
    <source>
        <dbReference type="SAM" id="Phobius"/>
    </source>
</evidence>
<evidence type="ECO:0000256" key="1">
    <source>
        <dbReference type="SAM" id="MobiDB-lite"/>
    </source>
</evidence>
<feature type="chain" id="PRO_5043321075" evidence="3">
    <location>
        <begin position="17"/>
        <end position="291"/>
    </location>
</feature>
<name>A0AAX4JAH4_9MICR</name>
<proteinExistence type="predicted"/>
<protein>
    <submittedName>
        <fullName evidence="4">SP-containing membrane protein</fullName>
    </submittedName>
</protein>
<dbReference type="AlphaFoldDB" id="A0AAX4JAH4"/>
<dbReference type="GeneID" id="90540748"/>
<keyword evidence="2" id="KW-1133">Transmembrane helix</keyword>
<dbReference type="KEGG" id="vnx:VNE69_03152"/>
<evidence type="ECO:0000313" key="5">
    <source>
        <dbReference type="Proteomes" id="UP001334084"/>
    </source>
</evidence>
<reference evidence="4" key="1">
    <citation type="journal article" date="2024" name="BMC Genomics">
        <title>Functional annotation of a divergent genome using sequence and structure-based similarity.</title>
        <authorList>
            <person name="Svedberg D."/>
            <person name="Winiger R.R."/>
            <person name="Berg A."/>
            <person name="Sharma H."/>
            <person name="Tellgren-Roth C."/>
            <person name="Debrunner-Vossbrinck B.A."/>
            <person name="Vossbrinck C.R."/>
            <person name="Barandun J."/>
        </authorList>
    </citation>
    <scope>NUCLEOTIDE SEQUENCE</scope>
    <source>
        <strain evidence="4">Illinois isolate</strain>
    </source>
</reference>
<feature type="region of interest" description="Disordered" evidence="1">
    <location>
        <begin position="241"/>
        <end position="261"/>
    </location>
</feature>
<gene>
    <name evidence="4" type="ORF">VNE69_03152</name>
</gene>
<evidence type="ECO:0000256" key="3">
    <source>
        <dbReference type="SAM" id="SignalP"/>
    </source>
</evidence>
<evidence type="ECO:0000313" key="4">
    <source>
        <dbReference type="EMBL" id="WUR02933.1"/>
    </source>
</evidence>
<dbReference type="RefSeq" id="XP_065329078.1">
    <property type="nucleotide sequence ID" value="XM_065473006.1"/>
</dbReference>
<keyword evidence="2" id="KW-0812">Transmembrane</keyword>
<keyword evidence="3" id="KW-0732">Signal</keyword>
<dbReference type="Proteomes" id="UP001334084">
    <property type="component" value="Chromosome 3"/>
</dbReference>